<geneLocation type="plasmid" evidence="1">
    <name>pKEF9</name>
</geneLocation>
<sequence length="88" mass="10465">MEPKISAYTTFDTIFQNSIRETRLAHCFNSLCEKFIHMRIVEDKDGERFLVIKTDEDFEKFKEDLLKIAREKAKGRVHKPSYETQPPK</sequence>
<organism evidence="1">
    <name type="scientific">Saccharolobus islandicus</name>
    <name type="common">Sulfolobus islandicus</name>
    <dbReference type="NCBI Taxonomy" id="43080"/>
    <lineage>
        <taxon>Archaea</taxon>
        <taxon>Thermoproteota</taxon>
        <taxon>Thermoprotei</taxon>
        <taxon>Sulfolobales</taxon>
        <taxon>Sulfolobaceae</taxon>
        <taxon>Saccharolobus</taxon>
    </lineage>
</organism>
<accession>Q5W2X2</accession>
<protein>
    <submittedName>
        <fullName evidence="1">Uncharacterized protein</fullName>
    </submittedName>
</protein>
<name>Q5W2X2_SACIS</name>
<reference evidence="1" key="1">
    <citation type="journal article" date="2004" name="Archaea">
        <title>Genomic comparison of archaeal conjugative plasmids from Sulfolobus.</title>
        <authorList>
            <person name="Greve B."/>
            <person name="Jensen S."/>
            <person name="Bruegger K."/>
            <person name="Zillig W."/>
            <person name="Garrett R.A."/>
        </authorList>
    </citation>
    <scope>NUCLEOTIDE SEQUENCE [LARGE SCALE GENOMIC DNA]</scope>
    <source>
        <plasmid evidence="1">pKEF9</plasmid>
    </source>
</reference>
<dbReference type="AlphaFoldDB" id="Q5W2X2"/>
<keyword evidence="1" id="KW-0614">Plasmid</keyword>
<evidence type="ECO:0000313" key="1">
    <source>
        <dbReference type="EMBL" id="CAG38174.1"/>
    </source>
</evidence>
<dbReference type="EMBL" id="AJ748321">
    <property type="protein sequence ID" value="CAG38174.1"/>
    <property type="molecule type" value="Genomic_DNA"/>
</dbReference>
<proteinExistence type="predicted"/>